<gene>
    <name evidence="1" type="ORF">PHLCEN_2v4339</name>
</gene>
<protein>
    <submittedName>
        <fullName evidence="1">Uncharacterized protein</fullName>
    </submittedName>
</protein>
<keyword evidence="2" id="KW-1185">Reference proteome</keyword>
<reference evidence="1 2" key="1">
    <citation type="submission" date="2018-02" db="EMBL/GenBank/DDBJ databases">
        <title>Genome sequence of the basidiomycete white-rot fungus Phlebia centrifuga.</title>
        <authorList>
            <person name="Granchi Z."/>
            <person name="Peng M."/>
            <person name="de Vries R.P."/>
            <person name="Hilden K."/>
            <person name="Makela M.R."/>
            <person name="Grigoriev I."/>
            <person name="Riley R."/>
        </authorList>
    </citation>
    <scope>NUCLEOTIDE SEQUENCE [LARGE SCALE GENOMIC DNA]</scope>
    <source>
        <strain evidence="1 2">FBCC195</strain>
    </source>
</reference>
<sequence>MPIDGPRYIGLGLLGAGAKESQQGFWGILRRCGSLWRSRLEQVRQRTGRKAVSKSLLQ</sequence>
<comment type="caution">
    <text evidence="1">The sequence shown here is derived from an EMBL/GenBank/DDBJ whole genome shotgun (WGS) entry which is preliminary data.</text>
</comment>
<accession>A0A2R6PW97</accession>
<evidence type="ECO:0000313" key="2">
    <source>
        <dbReference type="Proteomes" id="UP000186601"/>
    </source>
</evidence>
<dbReference type="AlphaFoldDB" id="A0A2R6PW97"/>
<proteinExistence type="predicted"/>
<organism evidence="1 2">
    <name type="scientific">Hermanssonia centrifuga</name>
    <dbReference type="NCBI Taxonomy" id="98765"/>
    <lineage>
        <taxon>Eukaryota</taxon>
        <taxon>Fungi</taxon>
        <taxon>Dikarya</taxon>
        <taxon>Basidiomycota</taxon>
        <taxon>Agaricomycotina</taxon>
        <taxon>Agaricomycetes</taxon>
        <taxon>Polyporales</taxon>
        <taxon>Meruliaceae</taxon>
        <taxon>Hermanssonia</taxon>
    </lineage>
</organism>
<dbReference type="EMBL" id="MLYV02000441">
    <property type="protein sequence ID" value="PSR97276.1"/>
    <property type="molecule type" value="Genomic_DNA"/>
</dbReference>
<dbReference type="Proteomes" id="UP000186601">
    <property type="component" value="Unassembled WGS sequence"/>
</dbReference>
<evidence type="ECO:0000313" key="1">
    <source>
        <dbReference type="EMBL" id="PSR97276.1"/>
    </source>
</evidence>
<name>A0A2R6PW97_9APHY</name>